<evidence type="ECO:0000259" key="5">
    <source>
        <dbReference type="PROSITE" id="PS50977"/>
    </source>
</evidence>
<evidence type="ECO:0000256" key="1">
    <source>
        <dbReference type="ARBA" id="ARBA00023015"/>
    </source>
</evidence>
<dbReference type="InterPro" id="IPR001647">
    <property type="entry name" value="HTH_TetR"/>
</dbReference>
<proteinExistence type="predicted"/>
<reference evidence="6 7" key="1">
    <citation type="submission" date="2021-01" db="EMBL/GenBank/DDBJ databases">
        <title>Genomics of switchgrass bacterial isolates.</title>
        <authorList>
            <person name="Shade A."/>
        </authorList>
    </citation>
    <scope>NUCLEOTIDE SEQUENCE [LARGE SCALE GENOMIC DNA]</scope>
    <source>
        <strain evidence="6 7">PvP111</strain>
    </source>
</reference>
<sequence length="212" mass="23216">MSSGLRDRKKAETRAALSAAAIRLGRQQGFDTVTAEAIARDAGVSTRTFHNYFSSKEEAALYYLEQAAFEWVDLIEHRPQDEDFWDTVRAIVFEIVDDPERELTETVAVARFVEESPALLAKKLEFDRSLSAAFKKAVARRTGLDPDRDLYPSLVQAAVGATVSAALGFFADASEKGSTTAESAGEVVRLAMQQLERGFRAPLTGSTPLPPD</sequence>
<keyword evidence="1" id="KW-0805">Transcription regulation</keyword>
<dbReference type="InterPro" id="IPR041347">
    <property type="entry name" value="MftR_C"/>
</dbReference>
<evidence type="ECO:0000313" key="6">
    <source>
        <dbReference type="EMBL" id="MBM7416902.1"/>
    </source>
</evidence>
<feature type="domain" description="HTH tetR-type" evidence="5">
    <location>
        <begin position="11"/>
        <end position="71"/>
    </location>
</feature>
<dbReference type="Pfam" id="PF00440">
    <property type="entry name" value="TetR_N"/>
    <property type="match status" value="1"/>
</dbReference>
<gene>
    <name evidence="6" type="ORF">JOE42_003635</name>
</gene>
<dbReference type="PANTHER" id="PTHR30055">
    <property type="entry name" value="HTH-TYPE TRANSCRIPTIONAL REGULATOR RUTR"/>
    <property type="match status" value="1"/>
</dbReference>
<evidence type="ECO:0000256" key="3">
    <source>
        <dbReference type="ARBA" id="ARBA00023163"/>
    </source>
</evidence>
<dbReference type="SUPFAM" id="SSF46689">
    <property type="entry name" value="Homeodomain-like"/>
    <property type="match status" value="1"/>
</dbReference>
<evidence type="ECO:0000256" key="2">
    <source>
        <dbReference type="ARBA" id="ARBA00023125"/>
    </source>
</evidence>
<dbReference type="PANTHER" id="PTHR30055:SF238">
    <property type="entry name" value="MYCOFACTOCIN BIOSYNTHESIS TRANSCRIPTIONAL REGULATOR MFTR-RELATED"/>
    <property type="match status" value="1"/>
</dbReference>
<comment type="caution">
    <text evidence="6">The sequence shown here is derived from an EMBL/GenBank/DDBJ whole genome shotgun (WGS) entry which is preliminary data.</text>
</comment>
<keyword evidence="7" id="KW-1185">Reference proteome</keyword>
<accession>A0ABS2KYB7</accession>
<dbReference type="Pfam" id="PF17754">
    <property type="entry name" value="TetR_C_14"/>
    <property type="match status" value="1"/>
</dbReference>
<dbReference type="Gene3D" id="1.10.357.10">
    <property type="entry name" value="Tetracycline Repressor, domain 2"/>
    <property type="match status" value="1"/>
</dbReference>
<keyword evidence="2 4" id="KW-0238">DNA-binding</keyword>
<feature type="DNA-binding region" description="H-T-H motif" evidence="4">
    <location>
        <begin position="34"/>
        <end position="53"/>
    </location>
</feature>
<organism evidence="6 7">
    <name type="scientific">Rhodococcoides corynebacterioides</name>
    <dbReference type="NCBI Taxonomy" id="53972"/>
    <lineage>
        <taxon>Bacteria</taxon>
        <taxon>Bacillati</taxon>
        <taxon>Actinomycetota</taxon>
        <taxon>Actinomycetes</taxon>
        <taxon>Mycobacteriales</taxon>
        <taxon>Nocardiaceae</taxon>
        <taxon>Rhodococcoides</taxon>
    </lineage>
</organism>
<dbReference type="Proteomes" id="UP000703038">
    <property type="component" value="Unassembled WGS sequence"/>
</dbReference>
<name>A0ABS2KYB7_9NOCA</name>
<dbReference type="EMBL" id="JAFBBK010000001">
    <property type="protein sequence ID" value="MBM7416902.1"/>
    <property type="molecule type" value="Genomic_DNA"/>
</dbReference>
<evidence type="ECO:0000256" key="4">
    <source>
        <dbReference type="PROSITE-ProRule" id="PRU00335"/>
    </source>
</evidence>
<dbReference type="InterPro" id="IPR009057">
    <property type="entry name" value="Homeodomain-like_sf"/>
</dbReference>
<dbReference type="PROSITE" id="PS50977">
    <property type="entry name" value="HTH_TETR_2"/>
    <property type="match status" value="1"/>
</dbReference>
<keyword evidence="3" id="KW-0804">Transcription</keyword>
<dbReference type="Gene3D" id="1.10.10.60">
    <property type="entry name" value="Homeodomain-like"/>
    <property type="match status" value="1"/>
</dbReference>
<evidence type="ECO:0000313" key="7">
    <source>
        <dbReference type="Proteomes" id="UP000703038"/>
    </source>
</evidence>
<protein>
    <submittedName>
        <fullName evidence="6">AcrR family transcriptional regulator</fullName>
    </submittedName>
</protein>
<dbReference type="RefSeq" id="WP_307806067.1">
    <property type="nucleotide sequence ID" value="NZ_JAFBBK010000001.1"/>
</dbReference>
<dbReference type="InterPro" id="IPR050109">
    <property type="entry name" value="HTH-type_TetR-like_transc_reg"/>
</dbReference>